<feature type="region of interest" description="Disordered" evidence="1">
    <location>
        <begin position="1"/>
        <end position="35"/>
    </location>
</feature>
<dbReference type="EMBL" id="BGPR01004240">
    <property type="protein sequence ID" value="GBM97499.1"/>
    <property type="molecule type" value="Genomic_DNA"/>
</dbReference>
<evidence type="ECO:0000313" key="3">
    <source>
        <dbReference type="Proteomes" id="UP000499080"/>
    </source>
</evidence>
<evidence type="ECO:0000256" key="1">
    <source>
        <dbReference type="SAM" id="MobiDB-lite"/>
    </source>
</evidence>
<organism evidence="2 3">
    <name type="scientific">Araneus ventricosus</name>
    <name type="common">Orbweaver spider</name>
    <name type="synonym">Epeira ventricosa</name>
    <dbReference type="NCBI Taxonomy" id="182803"/>
    <lineage>
        <taxon>Eukaryota</taxon>
        <taxon>Metazoa</taxon>
        <taxon>Ecdysozoa</taxon>
        <taxon>Arthropoda</taxon>
        <taxon>Chelicerata</taxon>
        <taxon>Arachnida</taxon>
        <taxon>Araneae</taxon>
        <taxon>Araneomorphae</taxon>
        <taxon>Entelegynae</taxon>
        <taxon>Araneoidea</taxon>
        <taxon>Araneidae</taxon>
        <taxon>Araneus</taxon>
    </lineage>
</organism>
<proteinExistence type="predicted"/>
<dbReference type="Proteomes" id="UP000499080">
    <property type="component" value="Unassembled WGS sequence"/>
</dbReference>
<name>A0A4Y2K6D5_ARAVE</name>
<gene>
    <name evidence="2" type="ORF">AVEN_82519_1</name>
</gene>
<protein>
    <submittedName>
        <fullName evidence="2">Uncharacterized protein</fullName>
    </submittedName>
</protein>
<comment type="caution">
    <text evidence="2">The sequence shown here is derived from an EMBL/GenBank/DDBJ whole genome shotgun (WGS) entry which is preliminary data.</text>
</comment>
<feature type="compositionally biased region" description="Polar residues" evidence="1">
    <location>
        <begin position="11"/>
        <end position="20"/>
    </location>
</feature>
<accession>A0A4Y2K6D5</accession>
<dbReference type="AlphaFoldDB" id="A0A4Y2K6D5"/>
<sequence length="148" mass="17085">MWGPQRPPIPTRQSDQTPQRFSRKRMEKGSRCRENDPVLHNLEGFAGTVPTDRGKITQVDRQKELIALWLLPMMEREGECIFVVGEIVRHPDKSWTLNLSATPQRAGSKVFLSWNLDSRRIRRESSIRVEDSGRESIGDQESIVVIEF</sequence>
<feature type="compositionally biased region" description="Pro residues" evidence="1">
    <location>
        <begin position="1"/>
        <end position="10"/>
    </location>
</feature>
<evidence type="ECO:0000313" key="2">
    <source>
        <dbReference type="EMBL" id="GBM97499.1"/>
    </source>
</evidence>
<reference evidence="2 3" key="1">
    <citation type="journal article" date="2019" name="Sci. Rep.">
        <title>Orb-weaving spider Araneus ventricosus genome elucidates the spidroin gene catalogue.</title>
        <authorList>
            <person name="Kono N."/>
            <person name="Nakamura H."/>
            <person name="Ohtoshi R."/>
            <person name="Moran D.A.P."/>
            <person name="Shinohara A."/>
            <person name="Yoshida Y."/>
            <person name="Fujiwara M."/>
            <person name="Mori M."/>
            <person name="Tomita M."/>
            <person name="Arakawa K."/>
        </authorList>
    </citation>
    <scope>NUCLEOTIDE SEQUENCE [LARGE SCALE GENOMIC DNA]</scope>
</reference>
<keyword evidence="3" id="KW-1185">Reference proteome</keyword>